<protein>
    <submittedName>
        <fullName evidence="1">Uncharacterized protein</fullName>
    </submittedName>
</protein>
<proteinExistence type="predicted"/>
<dbReference type="Proteomes" id="UP001497482">
    <property type="component" value="Chromosome 16"/>
</dbReference>
<evidence type="ECO:0000313" key="1">
    <source>
        <dbReference type="EMBL" id="CAL1584737.1"/>
    </source>
</evidence>
<accession>A0AAV2K9B8</accession>
<reference evidence="1 2" key="1">
    <citation type="submission" date="2024-04" db="EMBL/GenBank/DDBJ databases">
        <authorList>
            <person name="Waldvogel A.-M."/>
            <person name="Schoenle A."/>
        </authorList>
    </citation>
    <scope>NUCLEOTIDE SEQUENCE [LARGE SCALE GENOMIC DNA]</scope>
</reference>
<organism evidence="1 2">
    <name type="scientific">Knipowitschia caucasica</name>
    <name type="common">Caucasian dwarf goby</name>
    <name type="synonym">Pomatoschistus caucasicus</name>
    <dbReference type="NCBI Taxonomy" id="637954"/>
    <lineage>
        <taxon>Eukaryota</taxon>
        <taxon>Metazoa</taxon>
        <taxon>Chordata</taxon>
        <taxon>Craniata</taxon>
        <taxon>Vertebrata</taxon>
        <taxon>Euteleostomi</taxon>
        <taxon>Actinopterygii</taxon>
        <taxon>Neopterygii</taxon>
        <taxon>Teleostei</taxon>
        <taxon>Neoteleostei</taxon>
        <taxon>Acanthomorphata</taxon>
        <taxon>Gobiaria</taxon>
        <taxon>Gobiiformes</taxon>
        <taxon>Gobioidei</taxon>
        <taxon>Gobiidae</taxon>
        <taxon>Gobiinae</taxon>
        <taxon>Knipowitschia</taxon>
    </lineage>
</organism>
<sequence>MTEVLAPLASDVCPLSVELIQIHGVCACATQSAGIGYSQSFGECTEAAAKFWLVVKLLPQDPWTWTVTSSEQGTPEDCLLHSWA</sequence>
<gene>
    <name evidence="1" type="ORF">KC01_LOCUS15024</name>
</gene>
<evidence type="ECO:0000313" key="2">
    <source>
        <dbReference type="Proteomes" id="UP001497482"/>
    </source>
</evidence>
<keyword evidence="2" id="KW-1185">Reference proteome</keyword>
<dbReference type="EMBL" id="OZ035838">
    <property type="protein sequence ID" value="CAL1584737.1"/>
    <property type="molecule type" value="Genomic_DNA"/>
</dbReference>
<dbReference type="AlphaFoldDB" id="A0AAV2K9B8"/>
<name>A0AAV2K9B8_KNICA</name>